<evidence type="ECO:0000259" key="4">
    <source>
        <dbReference type="PROSITE" id="PS50045"/>
    </source>
</evidence>
<dbReference type="EMBL" id="AKVJ01000010">
    <property type="protein sequence ID" value="EIW20095.1"/>
    <property type="molecule type" value="Genomic_DNA"/>
</dbReference>
<dbReference type="Gene3D" id="3.40.930.10">
    <property type="entry name" value="Mannitol-specific EII, Chain A"/>
    <property type="match status" value="1"/>
</dbReference>
<dbReference type="SUPFAM" id="SSF55804">
    <property type="entry name" value="Phoshotransferase/anion transport protein"/>
    <property type="match status" value="1"/>
</dbReference>
<evidence type="ECO:0000256" key="1">
    <source>
        <dbReference type="ARBA" id="ARBA00022679"/>
    </source>
</evidence>
<dbReference type="GO" id="GO:0005524">
    <property type="term" value="F:ATP binding"/>
    <property type="evidence" value="ECO:0007669"/>
    <property type="project" value="UniProtKB-KW"/>
</dbReference>
<dbReference type="PROSITE" id="PS50045">
    <property type="entry name" value="SIGMA54_INTERACT_4"/>
    <property type="match status" value="1"/>
</dbReference>
<dbReference type="InterPro" id="IPR027417">
    <property type="entry name" value="P-loop_NTPase"/>
</dbReference>
<reference evidence="8 9" key="1">
    <citation type="journal article" date="2012" name="J. Bacteriol.">
        <title>Draft Genome Sequences for Two Metal-Reducing Pelosinus fermentans Strains Isolated from a Cr(VI)-Contaminated Site and for Type Strain R7.</title>
        <authorList>
            <person name="Brown S.D."/>
            <person name="Podar M."/>
            <person name="Klingeman D.M."/>
            <person name="Johnson C.M."/>
            <person name="Yang Z.K."/>
            <person name="Utturkar S.M."/>
            <person name="Land M.L."/>
            <person name="Mosher J.J."/>
            <person name="Hurt R.A.Jr."/>
            <person name="Phelps T.J."/>
            <person name="Palumbo A.V."/>
            <person name="Arkin A.P."/>
            <person name="Hazen T.C."/>
            <person name="Elias D.A."/>
        </authorList>
    </citation>
    <scope>NUCLEOTIDE SEQUENCE [LARGE SCALE GENOMIC DNA]</scope>
    <source>
        <strain evidence="8 9">B4</strain>
    </source>
</reference>
<dbReference type="InterPro" id="IPR011608">
    <property type="entry name" value="PRD"/>
</dbReference>
<feature type="domain" description="PTS EIIA type-2" evidence="5">
    <location>
        <begin position="838"/>
        <end position="975"/>
    </location>
</feature>
<evidence type="ECO:0000259" key="5">
    <source>
        <dbReference type="PROSITE" id="PS51094"/>
    </source>
</evidence>
<organism evidence="8 9">
    <name type="scientific">Pelosinus fermentans B4</name>
    <dbReference type="NCBI Taxonomy" id="1149862"/>
    <lineage>
        <taxon>Bacteria</taxon>
        <taxon>Bacillati</taxon>
        <taxon>Bacillota</taxon>
        <taxon>Negativicutes</taxon>
        <taxon>Selenomonadales</taxon>
        <taxon>Sporomusaceae</taxon>
        <taxon>Pelosinus</taxon>
    </lineage>
</organism>
<dbReference type="InterPro" id="IPR036634">
    <property type="entry name" value="PRD_sf"/>
</dbReference>
<feature type="domain" description="Sigma-54 factor interaction" evidence="4">
    <location>
        <begin position="134"/>
        <end position="368"/>
    </location>
</feature>
<evidence type="ECO:0000259" key="7">
    <source>
        <dbReference type="PROSITE" id="PS51372"/>
    </source>
</evidence>
<accession>I8RMK2</accession>
<evidence type="ECO:0000313" key="9">
    <source>
        <dbReference type="Proteomes" id="UP000004324"/>
    </source>
</evidence>
<dbReference type="Pfam" id="PF00874">
    <property type="entry name" value="PRD"/>
    <property type="match status" value="1"/>
</dbReference>
<proteinExistence type="predicted"/>
<dbReference type="InterPro" id="IPR002078">
    <property type="entry name" value="Sigma_54_int"/>
</dbReference>
<keyword evidence="1" id="KW-0808">Transferase</keyword>
<dbReference type="PANTHER" id="PTHR32071:SF38">
    <property type="entry name" value="PSP OPERON TRANSCRIPTIONAL ACTIVATOR"/>
    <property type="match status" value="1"/>
</dbReference>
<dbReference type="SUPFAM" id="SSF63520">
    <property type="entry name" value="PTS-regulatory domain, PRD"/>
    <property type="match status" value="1"/>
</dbReference>
<dbReference type="PROSITE" id="PS51096">
    <property type="entry name" value="PTS_EIIA_TYPE_4"/>
    <property type="match status" value="1"/>
</dbReference>
<dbReference type="InterPro" id="IPR003593">
    <property type="entry name" value="AAA+_ATPase"/>
</dbReference>
<feature type="domain" description="PTS EIIA type-4" evidence="6">
    <location>
        <begin position="597"/>
        <end position="727"/>
    </location>
</feature>
<dbReference type="InterPro" id="IPR036662">
    <property type="entry name" value="PTS_EIIA_man-typ_sf"/>
</dbReference>
<dbReference type="Gene3D" id="1.10.10.60">
    <property type="entry name" value="Homeodomain-like"/>
    <property type="match status" value="1"/>
</dbReference>
<dbReference type="SUPFAM" id="SSF52540">
    <property type="entry name" value="P-loop containing nucleoside triphosphate hydrolases"/>
    <property type="match status" value="1"/>
</dbReference>
<evidence type="ECO:0000259" key="6">
    <source>
        <dbReference type="PROSITE" id="PS51096"/>
    </source>
</evidence>
<dbReference type="InterPro" id="IPR004701">
    <property type="entry name" value="PTS_EIIA_man-typ"/>
</dbReference>
<dbReference type="InterPro" id="IPR002178">
    <property type="entry name" value="PTS_EIIA_type-2_dom"/>
</dbReference>
<dbReference type="Gene3D" id="3.40.50.300">
    <property type="entry name" value="P-loop containing nucleotide triphosphate hydrolases"/>
    <property type="match status" value="1"/>
</dbReference>
<dbReference type="Pfam" id="PF00359">
    <property type="entry name" value="PTS_EIIA_2"/>
    <property type="match status" value="1"/>
</dbReference>
<dbReference type="GO" id="GO:0016020">
    <property type="term" value="C:membrane"/>
    <property type="evidence" value="ECO:0007669"/>
    <property type="project" value="InterPro"/>
</dbReference>
<dbReference type="Gene3D" id="1.10.1790.10">
    <property type="entry name" value="PRD domain"/>
    <property type="match status" value="1"/>
</dbReference>
<dbReference type="PATRIC" id="fig|1149862.3.peg.813"/>
<dbReference type="InterPro" id="IPR016152">
    <property type="entry name" value="PTrfase/Anion_transptr"/>
</dbReference>
<dbReference type="InterPro" id="IPR025943">
    <property type="entry name" value="Sigma_54_int_dom_ATP-bd_2"/>
</dbReference>
<protein>
    <submittedName>
        <fullName evidence="8">Sigma-54 factor interaction domain-containing protein</fullName>
    </submittedName>
</protein>
<dbReference type="Pfam" id="PF00158">
    <property type="entry name" value="Sigma54_activat"/>
    <property type="match status" value="1"/>
</dbReference>
<dbReference type="Gene3D" id="3.40.50.510">
    <property type="entry name" value="Phosphotransferase system, mannose-type IIA component"/>
    <property type="match status" value="1"/>
</dbReference>
<dbReference type="SUPFAM" id="SSF53062">
    <property type="entry name" value="PTS system fructose IIA component-like"/>
    <property type="match status" value="1"/>
</dbReference>
<comment type="caution">
    <text evidence="8">The sequence shown here is derived from an EMBL/GenBank/DDBJ whole genome shotgun (WGS) entry which is preliminary data.</text>
</comment>
<sequence>MGMKKERLQVLIDTEDRKNPYTDEALAKKLSISRGETTLLRQKLKIPDSRERRKPILCETIRQILESNPGISKRGVTGQLQQMGFSVSRFTIEQLLSNALYSMEEIKSAVSSPNIGTDVESGGKEFISTAFDNLIGQKGSLFPIIEQAKAAILYPPKGLHTLLLGATGVGKSDLAEAMYRFAVDSGRLNIKAPFVVFNCADYADNPQLLLSQLCGHMKGAFTGAERSKEGLIEKADGGILFLDEVHRLPPEGQEILFYLIDKGKFRRMGETESLRQVAVMLIMATTEVQSAALLATFRRRVPMVIELPSLQERPLQERLALIHYFLKHEAQRTGNSLNIDADALKSLLLYDCSSNIGQLSADIQVACARGFLNLITSGSKTLYITVSNLPAHARRGLLKLQHQRDKIEKLRITSCEILPGKENMVYVDELYSVPREIYSYIEEQYGKLSMQGVSQEEINRIIGSELEAKLWKWIKRANDSPEPIVKADLYKVVDKAIVDIVEAMIEKAADILIRPSEQIVVGLSIHLTETLKRIKQNKRIINPHLEKTKYEYAREFAIAREMAECFLGQTGVRLPEEEIGFITLYLTMYCRQDADGRVGILVLSHGHVAAGMAEVANRLLGANHAKAVEMSLDESSETALERTIEIVMQINEGKGVLLLVDMGSLANFGSQITAITGIPIRSVGPVYTMMVIEAVRRALLPDTELDELAEMLGQPYLSAENLSTELLQNDVSFNKSKSAILTICITGKGAAMQLQKEVERQIGRQQGQIEIICMGLADRQTFANEVRKIMKTHSIKAVVGTLDPGLPGVPFITVDQIVKGKIASILQCAPSRRTTVAEVIQEELIFYPNPEWSKPQVIDLLTQSLLSRDLVKPEFATDVVKRELIGVPILSLRVAIPHGEDPRYVNQTSVALAIFPEAIPWGENYRVNVVCLFAAATDGRELVQELGGKLTNDEIVDCLIEARTPAEAKRILVQGENK</sequence>
<feature type="domain" description="PRD" evidence="7">
    <location>
        <begin position="492"/>
        <end position="596"/>
    </location>
</feature>
<dbReference type="PANTHER" id="PTHR32071">
    <property type="entry name" value="TRANSCRIPTIONAL REGULATORY PROTEIN"/>
    <property type="match status" value="1"/>
</dbReference>
<dbReference type="Proteomes" id="UP000004324">
    <property type="component" value="Unassembled WGS sequence"/>
</dbReference>
<dbReference type="AlphaFoldDB" id="I8RMK2"/>
<dbReference type="PROSITE" id="PS51094">
    <property type="entry name" value="PTS_EIIA_TYPE_2"/>
    <property type="match status" value="1"/>
</dbReference>
<dbReference type="CDD" id="cd00009">
    <property type="entry name" value="AAA"/>
    <property type="match status" value="1"/>
</dbReference>
<keyword evidence="2" id="KW-0547">Nucleotide-binding</keyword>
<dbReference type="GO" id="GO:0006355">
    <property type="term" value="P:regulation of DNA-templated transcription"/>
    <property type="evidence" value="ECO:0007669"/>
    <property type="project" value="InterPro"/>
</dbReference>
<name>I8RMK2_9FIRM</name>
<dbReference type="SMART" id="SM00382">
    <property type="entry name" value="AAA"/>
    <property type="match status" value="1"/>
</dbReference>
<dbReference type="OrthoDB" id="1632886at2"/>
<keyword evidence="9" id="KW-1185">Reference proteome</keyword>
<dbReference type="GO" id="GO:0009401">
    <property type="term" value="P:phosphoenolpyruvate-dependent sugar phosphotransferase system"/>
    <property type="evidence" value="ECO:0007669"/>
    <property type="project" value="InterPro"/>
</dbReference>
<dbReference type="Pfam" id="PF03610">
    <property type="entry name" value="EIIA-man"/>
    <property type="match status" value="1"/>
</dbReference>
<evidence type="ECO:0000313" key="8">
    <source>
        <dbReference type="EMBL" id="EIW20095.1"/>
    </source>
</evidence>
<gene>
    <name evidence="8" type="ORF">FB4_2527</name>
</gene>
<keyword evidence="3" id="KW-0067">ATP-binding</keyword>
<dbReference type="GO" id="GO:0016740">
    <property type="term" value="F:transferase activity"/>
    <property type="evidence" value="ECO:0007669"/>
    <property type="project" value="UniProtKB-KW"/>
</dbReference>
<dbReference type="PROSITE" id="PS51372">
    <property type="entry name" value="PRD_2"/>
    <property type="match status" value="1"/>
</dbReference>
<dbReference type="PROSITE" id="PS00676">
    <property type="entry name" value="SIGMA54_INTERACT_2"/>
    <property type="match status" value="1"/>
</dbReference>
<evidence type="ECO:0000256" key="2">
    <source>
        <dbReference type="ARBA" id="ARBA00022741"/>
    </source>
</evidence>
<evidence type="ECO:0000256" key="3">
    <source>
        <dbReference type="ARBA" id="ARBA00022840"/>
    </source>
</evidence>